<feature type="region of interest" description="Disordered" evidence="1">
    <location>
        <begin position="684"/>
        <end position="714"/>
    </location>
</feature>
<evidence type="ECO:0000256" key="2">
    <source>
        <dbReference type="SAM" id="SignalP"/>
    </source>
</evidence>
<dbReference type="RefSeq" id="WP_339965685.1">
    <property type="nucleotide sequence ID" value="NZ_JBBHJY010000002.1"/>
</dbReference>
<gene>
    <name evidence="3" type="ORF">WG900_06475</name>
</gene>
<protein>
    <submittedName>
        <fullName evidence="3">Uncharacterized protein</fullName>
    </submittedName>
</protein>
<feature type="signal peptide" evidence="2">
    <location>
        <begin position="1"/>
        <end position="21"/>
    </location>
</feature>
<dbReference type="Proteomes" id="UP001379235">
    <property type="component" value="Unassembled WGS sequence"/>
</dbReference>
<proteinExistence type="predicted"/>
<feature type="chain" id="PRO_5047417346" evidence="2">
    <location>
        <begin position="22"/>
        <end position="714"/>
    </location>
</feature>
<evidence type="ECO:0000256" key="1">
    <source>
        <dbReference type="SAM" id="MobiDB-lite"/>
    </source>
</evidence>
<evidence type="ECO:0000313" key="3">
    <source>
        <dbReference type="EMBL" id="MEJ6009560.1"/>
    </source>
</evidence>
<accession>A0ABU8S6X6</accession>
<keyword evidence="4" id="KW-1185">Reference proteome</keyword>
<keyword evidence="2" id="KW-0732">Signal</keyword>
<comment type="caution">
    <text evidence="3">The sequence shown here is derived from an EMBL/GenBank/DDBJ whole genome shotgun (WGS) entry which is preliminary data.</text>
</comment>
<name>A0ABU8S6X6_9SPHN</name>
<organism evidence="3 4">
    <name type="scientific">Novosphingobium aquae</name>
    <dbReference type="NCBI Taxonomy" id="3133435"/>
    <lineage>
        <taxon>Bacteria</taxon>
        <taxon>Pseudomonadati</taxon>
        <taxon>Pseudomonadota</taxon>
        <taxon>Alphaproteobacteria</taxon>
        <taxon>Sphingomonadales</taxon>
        <taxon>Sphingomonadaceae</taxon>
        <taxon>Novosphingobium</taxon>
    </lineage>
</organism>
<dbReference type="EMBL" id="JBBHJY010000002">
    <property type="protein sequence ID" value="MEJ6009560.1"/>
    <property type="molecule type" value="Genomic_DNA"/>
</dbReference>
<evidence type="ECO:0000313" key="4">
    <source>
        <dbReference type="Proteomes" id="UP001379235"/>
    </source>
</evidence>
<sequence>MRALAFAGALSALLLLTPAPAQDAKTAREAAADAAAAVTEAVEAADEDVPVNTEGPRHTYGKPVEFTCPVGGEKFSQVIDAFSFPLETYPDGGGPGSEQSDVQLPECPSNGLVLMNEYKHEEGDSQEPYTTAEIARLPALIATPEYQALRKDSRAARLLWLSEKLGRPAWQRYHLLQRAAWVAKTPADRKRWMTRIADESEAMANAPGFPPDFAVQLDVFRINALRETGRWDEALKAIDALYAKADALRAKRPVNPHVVNQQEDDDGRIDILERMRSVIADKDDDPHPVGMMGKRWANMICRDIDEPGKNPLIGPNTRRGCAKMKADAEFETAVTELETDLVGDVVKRDKICVRTPADKRSKLEARACEGAMAQVEWIADRAKMDAWAKRLLANPAILDVECKAVTIGRYDTPATALGKACQERARALHEKEFRRLRDLMQKNPAEYDNRCTYKYPQYVSEDPLEEACASVKSTRESEQDDNARQQVNKLTPAEIAARCAQRDEAEAKDAPAFPEAKAFDPIDYKCISLRSQREEAEWRKIAADPALLAETCAKALADEDHLYRSRCDAIEEDKLDAEAYKLAKDHTALVGSCQSTPMEQRGRVLAMACERYRKCVIVPVGTRVPQKNMFRGDLPIGYYGEEAEKRFLEGEHGDGTGRYCYDMLEEANAAWELVKDPAKRVIDPVDLGAPYSDRKIKAPKAKGKSRPASPPVKM</sequence>
<reference evidence="3 4" key="1">
    <citation type="submission" date="2024-03" db="EMBL/GenBank/DDBJ databases">
        <authorList>
            <person name="Jo J.-H."/>
        </authorList>
    </citation>
    <scope>NUCLEOTIDE SEQUENCE [LARGE SCALE GENOMIC DNA]</scope>
    <source>
        <strain evidence="3 4">AS3R-12</strain>
    </source>
</reference>